<dbReference type="GO" id="GO:0046872">
    <property type="term" value="F:metal ion binding"/>
    <property type="evidence" value="ECO:0007669"/>
    <property type="project" value="UniProtKB-KW"/>
</dbReference>
<reference evidence="7 8" key="2">
    <citation type="submission" date="2020-03" db="EMBL/GenBank/DDBJ databases">
        <title>Kangsaoukella pontilimi gen. nov., sp. nov., a new member of the family Rhodobacteraceae isolated from a tidal mudflat.</title>
        <authorList>
            <person name="Kim I.S."/>
        </authorList>
    </citation>
    <scope>NUCLEOTIDE SEQUENCE [LARGE SCALE GENOMIC DNA]</scope>
    <source>
        <strain evidence="7 8">GH1-50</strain>
    </source>
</reference>
<dbReference type="PANTHER" id="PTHR35008:SF4">
    <property type="entry name" value="BLL4482 PROTEIN"/>
    <property type="match status" value="1"/>
</dbReference>
<dbReference type="Gene3D" id="1.10.760.10">
    <property type="entry name" value="Cytochrome c-like domain"/>
    <property type="match status" value="1"/>
</dbReference>
<evidence type="ECO:0000256" key="2">
    <source>
        <dbReference type="ARBA" id="ARBA00022723"/>
    </source>
</evidence>
<dbReference type="InterPro" id="IPR009056">
    <property type="entry name" value="Cyt_c-like_dom"/>
</dbReference>
<dbReference type="AlphaFoldDB" id="A0A7C9MKB5"/>
<evidence type="ECO:0000259" key="6">
    <source>
        <dbReference type="PROSITE" id="PS51007"/>
    </source>
</evidence>
<protein>
    <submittedName>
        <fullName evidence="7">C-type cytochrome</fullName>
    </submittedName>
</protein>
<dbReference type="SUPFAM" id="SSF46626">
    <property type="entry name" value="Cytochrome c"/>
    <property type="match status" value="1"/>
</dbReference>
<evidence type="ECO:0000313" key="7">
    <source>
        <dbReference type="EMBL" id="MXQ08375.1"/>
    </source>
</evidence>
<reference evidence="7 8" key="1">
    <citation type="submission" date="2019-12" db="EMBL/GenBank/DDBJ databases">
        <authorList>
            <person name="Lee S.D."/>
        </authorList>
    </citation>
    <scope>NUCLEOTIDE SEQUENCE [LARGE SCALE GENOMIC DNA]</scope>
    <source>
        <strain evidence="7 8">GH1-50</strain>
    </source>
</reference>
<keyword evidence="8" id="KW-1185">Reference proteome</keyword>
<evidence type="ECO:0000256" key="5">
    <source>
        <dbReference type="SAM" id="SignalP"/>
    </source>
</evidence>
<feature type="signal peptide" evidence="5">
    <location>
        <begin position="1"/>
        <end position="22"/>
    </location>
</feature>
<evidence type="ECO:0000256" key="4">
    <source>
        <dbReference type="PROSITE-ProRule" id="PRU00433"/>
    </source>
</evidence>
<feature type="domain" description="Cytochrome c" evidence="6">
    <location>
        <begin position="37"/>
        <end position="135"/>
    </location>
</feature>
<comment type="caution">
    <text evidence="7">The sequence shown here is derived from an EMBL/GenBank/DDBJ whole genome shotgun (WGS) entry which is preliminary data.</text>
</comment>
<keyword evidence="2 4" id="KW-0479">Metal-binding</keyword>
<keyword evidence="1 4" id="KW-0349">Heme</keyword>
<keyword evidence="5" id="KW-0732">Signal</keyword>
<gene>
    <name evidence="7" type="ORF">GQ651_11010</name>
</gene>
<proteinExistence type="predicted"/>
<dbReference type="Pfam" id="PF00034">
    <property type="entry name" value="Cytochrom_C"/>
    <property type="match status" value="1"/>
</dbReference>
<name>A0A7C9MKB5_9RHOB</name>
<sequence>MKPVFLVSAFAVIAVAAGSAFFATGGNASSLPHLSAETVAMGAEIYAENCASCHGAALEGEENWRERDADGYLPAPPHDASGHTWHHPTEQLFEITKYGTETVVGGGYRSNMAGFGDILTDDEIRAVLAYIKSTWPDRIIERHNELDAAYKASQQ</sequence>
<organism evidence="7 8">
    <name type="scientific">Kangsaoukella pontilimi</name>
    <dbReference type="NCBI Taxonomy" id="2691042"/>
    <lineage>
        <taxon>Bacteria</taxon>
        <taxon>Pseudomonadati</taxon>
        <taxon>Pseudomonadota</taxon>
        <taxon>Alphaproteobacteria</taxon>
        <taxon>Rhodobacterales</taxon>
        <taxon>Paracoccaceae</taxon>
        <taxon>Kangsaoukella</taxon>
    </lineage>
</organism>
<dbReference type="Proteomes" id="UP000480350">
    <property type="component" value="Unassembled WGS sequence"/>
</dbReference>
<dbReference type="EMBL" id="WUPT01000002">
    <property type="protein sequence ID" value="MXQ08375.1"/>
    <property type="molecule type" value="Genomic_DNA"/>
</dbReference>
<dbReference type="InterPro" id="IPR036909">
    <property type="entry name" value="Cyt_c-like_dom_sf"/>
</dbReference>
<evidence type="ECO:0000313" key="8">
    <source>
        <dbReference type="Proteomes" id="UP000480350"/>
    </source>
</evidence>
<dbReference type="GO" id="GO:0009055">
    <property type="term" value="F:electron transfer activity"/>
    <property type="evidence" value="ECO:0007669"/>
    <property type="project" value="InterPro"/>
</dbReference>
<dbReference type="PANTHER" id="PTHR35008">
    <property type="entry name" value="BLL4482 PROTEIN-RELATED"/>
    <property type="match status" value="1"/>
</dbReference>
<evidence type="ECO:0000256" key="3">
    <source>
        <dbReference type="ARBA" id="ARBA00023004"/>
    </source>
</evidence>
<evidence type="ECO:0000256" key="1">
    <source>
        <dbReference type="ARBA" id="ARBA00022617"/>
    </source>
</evidence>
<dbReference type="PROSITE" id="PS51007">
    <property type="entry name" value="CYTC"/>
    <property type="match status" value="1"/>
</dbReference>
<dbReference type="RefSeq" id="WP_160764304.1">
    <property type="nucleotide sequence ID" value="NZ_WUPT01000002.1"/>
</dbReference>
<dbReference type="GO" id="GO:0020037">
    <property type="term" value="F:heme binding"/>
    <property type="evidence" value="ECO:0007669"/>
    <property type="project" value="InterPro"/>
</dbReference>
<dbReference type="InterPro" id="IPR051459">
    <property type="entry name" value="Cytochrome_c-type_DH"/>
</dbReference>
<accession>A0A7C9MKB5</accession>
<keyword evidence="3 4" id="KW-0408">Iron</keyword>
<feature type="chain" id="PRO_5029002276" evidence="5">
    <location>
        <begin position="23"/>
        <end position="155"/>
    </location>
</feature>